<sequence>MPTTYYRSHEVLVTSDAFVWRTDPIRVYRIKHLRDVGIVRGAPAPAGLTATHTAALATGAVATATWPVIHSPVAVAAGLTLAAALTAAAFTTGRDHRRVCELRATYGDRRVVLFASADGQVFRQVTRGLLRAMEAAAEPGSTWYELAGG</sequence>
<dbReference type="EMBL" id="BOOY01000025">
    <property type="protein sequence ID" value="GIJ03760.1"/>
    <property type="molecule type" value="Genomic_DNA"/>
</dbReference>
<dbReference type="Pfam" id="PF19744">
    <property type="entry name" value="DUF6232"/>
    <property type="match status" value="1"/>
</dbReference>
<gene>
    <name evidence="1" type="ORF">Sya03_31120</name>
</gene>
<reference evidence="1" key="1">
    <citation type="submission" date="2021-01" db="EMBL/GenBank/DDBJ databases">
        <title>Whole genome shotgun sequence of Spirilliplanes yamanashiensis NBRC 15828.</title>
        <authorList>
            <person name="Komaki H."/>
            <person name="Tamura T."/>
        </authorList>
    </citation>
    <scope>NUCLEOTIDE SEQUENCE</scope>
    <source>
        <strain evidence="1">NBRC 15828</strain>
    </source>
</reference>
<proteinExistence type="predicted"/>
<dbReference type="AlphaFoldDB" id="A0A8J3Y9N2"/>
<evidence type="ECO:0000313" key="2">
    <source>
        <dbReference type="Proteomes" id="UP000652013"/>
    </source>
</evidence>
<name>A0A8J3Y9N2_9ACTN</name>
<dbReference type="InterPro" id="IPR045629">
    <property type="entry name" value="DUF6232"/>
</dbReference>
<accession>A0A8J3Y9N2</accession>
<evidence type="ECO:0000313" key="1">
    <source>
        <dbReference type="EMBL" id="GIJ03760.1"/>
    </source>
</evidence>
<dbReference type="Proteomes" id="UP000652013">
    <property type="component" value="Unassembled WGS sequence"/>
</dbReference>
<keyword evidence="2" id="KW-1185">Reference proteome</keyword>
<protein>
    <submittedName>
        <fullName evidence="1">Uncharacterized protein</fullName>
    </submittedName>
</protein>
<dbReference type="RefSeq" id="WP_203939031.1">
    <property type="nucleotide sequence ID" value="NZ_BAAAGJ010000002.1"/>
</dbReference>
<comment type="caution">
    <text evidence="1">The sequence shown here is derived from an EMBL/GenBank/DDBJ whole genome shotgun (WGS) entry which is preliminary data.</text>
</comment>
<organism evidence="1 2">
    <name type="scientific">Spirilliplanes yamanashiensis</name>
    <dbReference type="NCBI Taxonomy" id="42233"/>
    <lineage>
        <taxon>Bacteria</taxon>
        <taxon>Bacillati</taxon>
        <taxon>Actinomycetota</taxon>
        <taxon>Actinomycetes</taxon>
        <taxon>Micromonosporales</taxon>
        <taxon>Micromonosporaceae</taxon>
        <taxon>Spirilliplanes</taxon>
    </lineage>
</organism>